<feature type="transmembrane region" description="Helical" evidence="9">
    <location>
        <begin position="229"/>
        <end position="248"/>
    </location>
</feature>
<dbReference type="InterPro" id="IPR013525">
    <property type="entry name" value="ABC2_TM"/>
</dbReference>
<organism evidence="11 12">
    <name type="scientific">Grylomicrobium aquisgranensis</name>
    <dbReference type="NCBI Taxonomy" id="2926318"/>
    <lineage>
        <taxon>Bacteria</taxon>
        <taxon>Bacillati</taxon>
        <taxon>Bacillota</taxon>
        <taxon>Erysipelotrichia</taxon>
        <taxon>Erysipelotrichales</taxon>
        <taxon>Erysipelotrichaceae</taxon>
        <taxon>Grylomicrobium</taxon>
    </lineage>
</organism>
<dbReference type="PIRSF" id="PIRSF006648">
    <property type="entry name" value="DrrB"/>
    <property type="match status" value="1"/>
</dbReference>
<evidence type="ECO:0000256" key="3">
    <source>
        <dbReference type="ARBA" id="ARBA00022448"/>
    </source>
</evidence>
<dbReference type="PANTHER" id="PTHR30413:SF8">
    <property type="entry name" value="TRANSPORT PERMEASE PROTEIN"/>
    <property type="match status" value="1"/>
</dbReference>
<feature type="transmembrane region" description="Helical" evidence="9">
    <location>
        <begin position="28"/>
        <end position="50"/>
    </location>
</feature>
<evidence type="ECO:0000256" key="6">
    <source>
        <dbReference type="ARBA" id="ARBA00022692"/>
    </source>
</evidence>
<dbReference type="PROSITE" id="PS51012">
    <property type="entry name" value="ABC_TM2"/>
    <property type="match status" value="1"/>
</dbReference>
<feature type="transmembrane region" description="Helical" evidence="9">
    <location>
        <begin position="171"/>
        <end position="190"/>
    </location>
</feature>
<reference evidence="11 12" key="1">
    <citation type="submission" date="2022-03" db="EMBL/GenBank/DDBJ databases">
        <title>Novel taxa within the pig intestine.</title>
        <authorList>
            <person name="Wylensek D."/>
            <person name="Bishof K."/>
            <person name="Afrizal A."/>
            <person name="Clavel T."/>
        </authorList>
    </citation>
    <scope>NUCLEOTIDE SEQUENCE [LARGE SCALE GENOMIC DNA]</scope>
    <source>
        <strain evidence="11 12">CLA-KB-P133</strain>
    </source>
</reference>
<comment type="subcellular location">
    <subcellularLocation>
        <location evidence="1">Cell inner membrane</location>
        <topology evidence="1">Multi-pass membrane protein</topology>
    </subcellularLocation>
    <subcellularLocation>
        <location evidence="9">Cell membrane</location>
        <topology evidence="9">Multi-pass membrane protein</topology>
    </subcellularLocation>
</comment>
<evidence type="ECO:0000256" key="4">
    <source>
        <dbReference type="ARBA" id="ARBA00022475"/>
    </source>
</evidence>
<gene>
    <name evidence="11" type="ORF">MOZ60_07555</name>
</gene>
<evidence type="ECO:0000259" key="10">
    <source>
        <dbReference type="PROSITE" id="PS51012"/>
    </source>
</evidence>
<keyword evidence="3 9" id="KW-0813">Transport</keyword>
<evidence type="ECO:0000256" key="1">
    <source>
        <dbReference type="ARBA" id="ARBA00004429"/>
    </source>
</evidence>
<keyword evidence="4 9" id="KW-1003">Cell membrane</keyword>
<keyword evidence="12" id="KW-1185">Reference proteome</keyword>
<dbReference type="RefSeq" id="WP_370596204.1">
    <property type="nucleotide sequence ID" value="NZ_JALBUR010000017.1"/>
</dbReference>
<feature type="domain" description="ABC transmembrane type-2" evidence="10">
    <location>
        <begin position="31"/>
        <end position="251"/>
    </location>
</feature>
<sequence length="259" mass="29331">MNEFRELYKYRELLKTSVKKELRGKYKASILGVLWSFINPLLQVLVYAIVFPYLLNNTGDNYLIYLVTGIIPWTFFSTVITQCVVSIKSNSGIIKKVYFPREILPLATAISGIINFFISCIIIIVFCMIFGVGVSWHIIFVPLIALIEGVFALGIGMLLGAMDAYIQDLEYIVNFLLTLAMYGAPIIYRIETFSSTSKLVKLINLNPVTHIINSYRDVFLNHQIPDMRIMGILAIIAAVTLAIGWFVFSKLEKGFAEQF</sequence>
<keyword evidence="7 9" id="KW-1133">Transmembrane helix</keyword>
<feature type="transmembrane region" description="Helical" evidence="9">
    <location>
        <begin position="62"/>
        <end position="85"/>
    </location>
</feature>
<evidence type="ECO:0000256" key="5">
    <source>
        <dbReference type="ARBA" id="ARBA00022519"/>
    </source>
</evidence>
<accession>A0AB35U4Y1</accession>
<dbReference type="InterPro" id="IPR047817">
    <property type="entry name" value="ABC2_TM_bact-type"/>
</dbReference>
<feature type="transmembrane region" description="Helical" evidence="9">
    <location>
        <begin position="106"/>
        <end position="132"/>
    </location>
</feature>
<evidence type="ECO:0000313" key="12">
    <source>
        <dbReference type="Proteomes" id="UP001286174"/>
    </source>
</evidence>
<dbReference type="Proteomes" id="UP001286174">
    <property type="component" value="Unassembled WGS sequence"/>
</dbReference>
<dbReference type="GO" id="GO:0140359">
    <property type="term" value="F:ABC-type transporter activity"/>
    <property type="evidence" value="ECO:0007669"/>
    <property type="project" value="InterPro"/>
</dbReference>
<evidence type="ECO:0000256" key="9">
    <source>
        <dbReference type="RuleBase" id="RU361157"/>
    </source>
</evidence>
<dbReference type="GO" id="GO:0043190">
    <property type="term" value="C:ATP-binding cassette (ABC) transporter complex"/>
    <property type="evidence" value="ECO:0007669"/>
    <property type="project" value="InterPro"/>
</dbReference>
<keyword evidence="5" id="KW-0997">Cell inner membrane</keyword>
<evidence type="ECO:0000256" key="8">
    <source>
        <dbReference type="ARBA" id="ARBA00023136"/>
    </source>
</evidence>
<evidence type="ECO:0000256" key="7">
    <source>
        <dbReference type="ARBA" id="ARBA00022989"/>
    </source>
</evidence>
<dbReference type="GO" id="GO:0015920">
    <property type="term" value="P:lipopolysaccharide transport"/>
    <property type="evidence" value="ECO:0007669"/>
    <property type="project" value="TreeGrafter"/>
</dbReference>
<dbReference type="Pfam" id="PF01061">
    <property type="entry name" value="ABC2_membrane"/>
    <property type="match status" value="1"/>
</dbReference>
<keyword evidence="6 9" id="KW-0812">Transmembrane</keyword>
<evidence type="ECO:0000256" key="2">
    <source>
        <dbReference type="ARBA" id="ARBA00007783"/>
    </source>
</evidence>
<dbReference type="InterPro" id="IPR000412">
    <property type="entry name" value="ABC_2_transport"/>
</dbReference>
<dbReference type="AlphaFoldDB" id="A0AB35U4Y1"/>
<evidence type="ECO:0000313" key="11">
    <source>
        <dbReference type="EMBL" id="MDX8419950.1"/>
    </source>
</evidence>
<name>A0AB35U4Y1_9FIRM</name>
<keyword evidence="8 9" id="KW-0472">Membrane</keyword>
<dbReference type="EMBL" id="JALBUR010000017">
    <property type="protein sequence ID" value="MDX8419950.1"/>
    <property type="molecule type" value="Genomic_DNA"/>
</dbReference>
<protein>
    <recommendedName>
        <fullName evidence="9">Transport permease protein</fullName>
    </recommendedName>
</protein>
<dbReference type="PANTHER" id="PTHR30413">
    <property type="entry name" value="INNER MEMBRANE TRANSPORT PERMEASE"/>
    <property type="match status" value="1"/>
</dbReference>
<dbReference type="PRINTS" id="PR00164">
    <property type="entry name" value="ABC2TRNSPORT"/>
</dbReference>
<comment type="caution">
    <text evidence="11">The sequence shown here is derived from an EMBL/GenBank/DDBJ whole genome shotgun (WGS) entry which is preliminary data.</text>
</comment>
<feature type="transmembrane region" description="Helical" evidence="9">
    <location>
        <begin position="138"/>
        <end position="159"/>
    </location>
</feature>
<comment type="similarity">
    <text evidence="2 9">Belongs to the ABC-2 integral membrane protein family.</text>
</comment>
<proteinExistence type="inferred from homology"/>